<keyword evidence="3" id="KW-1185">Reference proteome</keyword>
<dbReference type="GO" id="GO:0005975">
    <property type="term" value="P:carbohydrate metabolic process"/>
    <property type="evidence" value="ECO:0007669"/>
    <property type="project" value="InterPro"/>
</dbReference>
<accession>A0A1Z5KIJ0</accession>
<keyword evidence="1" id="KW-1133">Transmembrane helix</keyword>
<feature type="transmembrane region" description="Helical" evidence="1">
    <location>
        <begin position="21"/>
        <end position="44"/>
    </location>
</feature>
<protein>
    <submittedName>
        <fullName evidence="2">Uncharacterized protein</fullName>
    </submittedName>
</protein>
<dbReference type="Proteomes" id="UP000198406">
    <property type="component" value="Unassembled WGS sequence"/>
</dbReference>
<organism evidence="2 3">
    <name type="scientific">Fistulifera solaris</name>
    <name type="common">Oleaginous diatom</name>
    <dbReference type="NCBI Taxonomy" id="1519565"/>
    <lineage>
        <taxon>Eukaryota</taxon>
        <taxon>Sar</taxon>
        <taxon>Stramenopiles</taxon>
        <taxon>Ochrophyta</taxon>
        <taxon>Bacillariophyta</taxon>
        <taxon>Bacillariophyceae</taxon>
        <taxon>Bacillariophycidae</taxon>
        <taxon>Naviculales</taxon>
        <taxon>Naviculaceae</taxon>
        <taxon>Fistulifera</taxon>
    </lineage>
</organism>
<dbReference type="InterPro" id="IPR012341">
    <property type="entry name" value="6hp_glycosidase-like_sf"/>
</dbReference>
<evidence type="ECO:0000256" key="1">
    <source>
        <dbReference type="SAM" id="Phobius"/>
    </source>
</evidence>
<dbReference type="PROSITE" id="PS51257">
    <property type="entry name" value="PROKAR_LIPOPROTEIN"/>
    <property type="match status" value="1"/>
</dbReference>
<dbReference type="InterPro" id="IPR008313">
    <property type="entry name" value="GH125"/>
</dbReference>
<dbReference type="SUPFAM" id="SSF48208">
    <property type="entry name" value="Six-hairpin glycosidases"/>
    <property type="match status" value="1"/>
</dbReference>
<keyword evidence="1" id="KW-0812">Transmembrane</keyword>
<comment type="caution">
    <text evidence="2">The sequence shown here is derived from an EMBL/GenBank/DDBJ whole genome shotgun (WGS) entry which is preliminary data.</text>
</comment>
<dbReference type="PANTHER" id="PTHR31047:SF0">
    <property type="entry name" value="MEIOTICALLY UP-REGULATED GENE 157 PROTEIN"/>
    <property type="match status" value="1"/>
</dbReference>
<dbReference type="InParanoid" id="A0A1Z5KIJ0"/>
<dbReference type="InterPro" id="IPR008928">
    <property type="entry name" value="6-hairpin_glycosidase_sf"/>
</dbReference>
<dbReference type="AlphaFoldDB" id="A0A1Z5KIJ0"/>
<keyword evidence="1" id="KW-0472">Membrane</keyword>
<dbReference type="OrthoDB" id="7771656at2759"/>
<proteinExistence type="predicted"/>
<gene>
    <name evidence="2" type="ORF">FisN_6Hh050</name>
</gene>
<dbReference type="PANTHER" id="PTHR31047">
    <property type="entry name" value="MEIOTICALLY UP-REGULATED GENE 157 PROTEIN"/>
    <property type="match status" value="1"/>
</dbReference>
<dbReference type="Gene3D" id="1.50.10.10">
    <property type="match status" value="1"/>
</dbReference>
<name>A0A1Z5KIJ0_FISSO</name>
<reference evidence="2 3" key="1">
    <citation type="journal article" date="2015" name="Plant Cell">
        <title>Oil accumulation by the oleaginous diatom Fistulifera solaris as revealed by the genome and transcriptome.</title>
        <authorList>
            <person name="Tanaka T."/>
            <person name="Maeda Y."/>
            <person name="Veluchamy A."/>
            <person name="Tanaka M."/>
            <person name="Abida H."/>
            <person name="Marechal E."/>
            <person name="Bowler C."/>
            <person name="Muto M."/>
            <person name="Sunaga Y."/>
            <person name="Tanaka M."/>
            <person name="Yoshino T."/>
            <person name="Taniguchi T."/>
            <person name="Fukuda Y."/>
            <person name="Nemoto M."/>
            <person name="Matsumoto M."/>
            <person name="Wong P.S."/>
            <person name="Aburatani S."/>
            <person name="Fujibuchi W."/>
        </authorList>
    </citation>
    <scope>NUCLEOTIDE SEQUENCE [LARGE SCALE GENOMIC DNA]</scope>
    <source>
        <strain evidence="2 3">JPCC DA0580</strain>
    </source>
</reference>
<dbReference type="EMBL" id="BDSP01000234">
    <property type="protein sequence ID" value="GAX25912.1"/>
    <property type="molecule type" value="Genomic_DNA"/>
</dbReference>
<evidence type="ECO:0000313" key="2">
    <source>
        <dbReference type="EMBL" id="GAX25912.1"/>
    </source>
</evidence>
<sequence length="622" mass="71002">MKRLVRHQERKRRDRSGCMTLALIACGGFLIFWTFVSVLLMRVVHDNAAKLEHSRIALSERLQLRAKQKKKKQGAVGVIVKKASKIAVQPLMTTPLEYTFGHAVRTDQKPSYLFGLPADVAADHQYRYQSNGIFWDVNYDPLYESYYEYVIESAETQSQDFQLPSDVQLFHQNFTQQLQQVGIQVGNLIVPDPVRQYQKRISERLRQANLDTLADIFNNSYALTLEQTTFPLSDGTTFVATGDTVLMGLRDSSAQVDPYMPLLSQSHYLLRLVEGLLRRQSLFLQADPYSASFRLFLDHDFTGRQRLTDSDYKYGRTIHVAKHNFELDNLAYHLRLSYKLFQFYQQHNRPMLALDSNWIHGVDLILQTVVREQNHAESLYRYPELKDDGEGQPVCQGDGLVWTGFRPSGDPTEFGYLIPVNQMMVVSLRQTAEIFRSIKDDIRAQQCEDLADSIDRGIHTHGVVQHDEFGKIYAYEVDACGGANLMDDANVPSLLSLQYMEYFSPQHDPDQSIQKKTRKFILSESNPYFHSGKGPDGCTNEWIGSSHTPQSSIPYLAVIVRAMTAESDAELRQAVNTLARTATNNLMEDGFKALSKSLLAELITTKLEDIFRVYRNETLNSC</sequence>
<dbReference type="SMART" id="SM01149">
    <property type="entry name" value="DUF1237"/>
    <property type="match status" value="1"/>
</dbReference>
<dbReference type="Pfam" id="PF06824">
    <property type="entry name" value="Glyco_hydro_125"/>
    <property type="match status" value="1"/>
</dbReference>
<evidence type="ECO:0000313" key="3">
    <source>
        <dbReference type="Proteomes" id="UP000198406"/>
    </source>
</evidence>